<evidence type="ECO:0000313" key="3">
    <source>
        <dbReference type="Proteomes" id="UP000269721"/>
    </source>
</evidence>
<protein>
    <submittedName>
        <fullName evidence="2">Uncharacterized protein</fullName>
    </submittedName>
</protein>
<feature type="compositionally biased region" description="Polar residues" evidence="1">
    <location>
        <begin position="221"/>
        <end position="233"/>
    </location>
</feature>
<feature type="compositionally biased region" description="Pro residues" evidence="1">
    <location>
        <begin position="59"/>
        <end position="83"/>
    </location>
</feature>
<dbReference type="Proteomes" id="UP000269721">
    <property type="component" value="Unassembled WGS sequence"/>
</dbReference>
<feature type="compositionally biased region" description="Low complexity" evidence="1">
    <location>
        <begin position="26"/>
        <end position="50"/>
    </location>
</feature>
<dbReference type="AlphaFoldDB" id="A0A4V1IRN2"/>
<accession>A0A4V1IRN2</accession>
<feature type="region of interest" description="Disordered" evidence="1">
    <location>
        <begin position="26"/>
        <end position="161"/>
    </location>
</feature>
<sequence>MNPATTTNTTTTTNTIEKTKTVKITTTTTTITTPTSTTTTKATTALLRPSRLPPRRAPPRQAPPLPPPPPRPPPRPPPLPPANVPRHRHRHRHRPQPRPPQRLPLPPRTSGPPTPPPSPRPQPQPPRPRPPQPAPSPTKSPSAGRCETPTEVGRGNAPDVAEQKASWILEACSGAMQAVELKEEDRDGAVPGAGRESGACARVLSLLEWRRLNVSGKHDQQTAGGQVGSPQSKLTPALPHPSPPSASTTRPTTQVLADRTRPVAAARWEGAAADQTPPRISPHSNRTRVYSIELLQEVFPGDWGRTRSASPTSAVLLSQSLRARQVTTVSFHASSPSLSLPDDLQLTRPHHHFLGCQYTSQRPTPSVRPVAVARWEGAAAG</sequence>
<evidence type="ECO:0000313" key="2">
    <source>
        <dbReference type="EMBL" id="RKO90647.1"/>
    </source>
</evidence>
<organism evidence="2 3">
    <name type="scientific">Blyttiomyces helicus</name>
    <dbReference type="NCBI Taxonomy" id="388810"/>
    <lineage>
        <taxon>Eukaryota</taxon>
        <taxon>Fungi</taxon>
        <taxon>Fungi incertae sedis</taxon>
        <taxon>Chytridiomycota</taxon>
        <taxon>Chytridiomycota incertae sedis</taxon>
        <taxon>Chytridiomycetes</taxon>
        <taxon>Chytridiomycetes incertae sedis</taxon>
        <taxon>Blyttiomyces</taxon>
    </lineage>
</organism>
<dbReference type="EMBL" id="KZ995450">
    <property type="protein sequence ID" value="RKO90647.1"/>
    <property type="molecule type" value="Genomic_DNA"/>
</dbReference>
<feature type="region of interest" description="Disordered" evidence="1">
    <location>
        <begin position="216"/>
        <end position="257"/>
    </location>
</feature>
<feature type="compositionally biased region" description="Basic residues" evidence="1">
    <location>
        <begin position="85"/>
        <end position="96"/>
    </location>
</feature>
<feature type="region of interest" description="Disordered" evidence="1">
    <location>
        <begin position="1"/>
        <end position="20"/>
    </location>
</feature>
<name>A0A4V1IRN2_9FUNG</name>
<feature type="compositionally biased region" description="Pro residues" evidence="1">
    <location>
        <begin position="97"/>
        <end position="138"/>
    </location>
</feature>
<keyword evidence="3" id="KW-1185">Reference proteome</keyword>
<gene>
    <name evidence="2" type="ORF">BDK51DRAFT_46419</name>
</gene>
<evidence type="ECO:0000256" key="1">
    <source>
        <dbReference type="SAM" id="MobiDB-lite"/>
    </source>
</evidence>
<dbReference type="PRINTS" id="PR01217">
    <property type="entry name" value="PRICHEXTENSN"/>
</dbReference>
<reference evidence="3" key="1">
    <citation type="journal article" date="2018" name="Nat. Microbiol.">
        <title>Leveraging single-cell genomics to expand the fungal tree of life.</title>
        <authorList>
            <person name="Ahrendt S.R."/>
            <person name="Quandt C.A."/>
            <person name="Ciobanu D."/>
            <person name="Clum A."/>
            <person name="Salamov A."/>
            <person name="Andreopoulos B."/>
            <person name="Cheng J.F."/>
            <person name="Woyke T."/>
            <person name="Pelin A."/>
            <person name="Henrissat B."/>
            <person name="Reynolds N.K."/>
            <person name="Benny G.L."/>
            <person name="Smith M.E."/>
            <person name="James T.Y."/>
            <person name="Grigoriev I.V."/>
        </authorList>
    </citation>
    <scope>NUCLEOTIDE SEQUENCE [LARGE SCALE GENOMIC DNA]</scope>
</reference>
<proteinExistence type="predicted"/>